<organism evidence="4 5">
    <name type="scientific">Shimia sagamensis</name>
    <dbReference type="NCBI Taxonomy" id="1566352"/>
    <lineage>
        <taxon>Bacteria</taxon>
        <taxon>Pseudomonadati</taxon>
        <taxon>Pseudomonadota</taxon>
        <taxon>Alphaproteobacteria</taxon>
        <taxon>Rhodobacterales</taxon>
        <taxon>Roseobacteraceae</taxon>
    </lineage>
</organism>
<dbReference type="PANTHER" id="PTHR30441:SF4">
    <property type="entry name" value="PROTEIN ASMA"/>
    <property type="match status" value="1"/>
</dbReference>
<protein>
    <submittedName>
        <fullName evidence="4">AsmA protein</fullName>
    </submittedName>
</protein>
<sequence>MKVIRGLVAAVLILAIGAVVLIVALPGEKIAKLAADQVKAMTGRELTFEGKVGISWYPVLGVTTEKVSFGNAAWSERGPMFTADKAVIGVDVMAAIGGNIRVKNVELVAPDVLLEKTADGRVNWDLSAGGVSTGAQSSGAPSSGEATPEPAPTAETGLENFALERLVIRDAQVRYIEHGAARQELSGVSLQMAWPGVDKAADLTVKVSPFGAPLTVDATIAAPLEMMAGGVSPVELALQAGGGTATFSGRAGIAPEASGKLNVTAPDAAVFLAALGAGGLEGPLAVAGDVTLTRTGVVSVRGGQVSAMGNDLSVQADVNLNGPRPKVAAQVATQTLRFVSEDGEGGGAANDNAAPVGWSKAPIDASALALVDGTISFAAEAMDLNGITFGKTRATVEIDRARAVATLQEMQAYEGAVSGTFVANNRSGFSVRGDLKVAQIALQPFLAATADLDRFTGKADFESRFLSSGASLDALMNNMSGDGRVEVGRGTIEGMDLDKLLRGDVTGGTTVFNSMVATWTIADGVLTNNDLLMSLSRLAATGKGTVGLGLRTIDYVFSPQLRGPDGPSLIVPVKITGSWSNPSIVPDLEKALKRSFDKEIKAAEDEAKQKLEKELGLEKQEGQSTEDAIKDKLEKEALRGLQNLLGGN</sequence>
<dbReference type="Proteomes" id="UP001157961">
    <property type="component" value="Unassembled WGS sequence"/>
</dbReference>
<gene>
    <name evidence="4" type="ORF">SAMN06265373_102709</name>
</gene>
<proteinExistence type="predicted"/>
<feature type="domain" description="AsmA" evidence="3">
    <location>
        <begin position="357"/>
        <end position="531"/>
    </location>
</feature>
<keyword evidence="1" id="KW-0175">Coiled coil</keyword>
<dbReference type="EMBL" id="FXTY01000002">
    <property type="protein sequence ID" value="SMP14622.1"/>
    <property type="molecule type" value="Genomic_DNA"/>
</dbReference>
<evidence type="ECO:0000313" key="4">
    <source>
        <dbReference type="EMBL" id="SMP14622.1"/>
    </source>
</evidence>
<evidence type="ECO:0000313" key="5">
    <source>
        <dbReference type="Proteomes" id="UP001157961"/>
    </source>
</evidence>
<dbReference type="InterPro" id="IPR052894">
    <property type="entry name" value="AsmA-related"/>
</dbReference>
<name>A0ABY1NS64_9RHOB</name>
<evidence type="ECO:0000259" key="3">
    <source>
        <dbReference type="Pfam" id="PF05170"/>
    </source>
</evidence>
<accession>A0ABY1NS64</accession>
<evidence type="ECO:0000256" key="2">
    <source>
        <dbReference type="SAM" id="MobiDB-lite"/>
    </source>
</evidence>
<feature type="region of interest" description="Disordered" evidence="2">
    <location>
        <begin position="130"/>
        <end position="154"/>
    </location>
</feature>
<feature type="coiled-coil region" evidence="1">
    <location>
        <begin position="593"/>
        <end position="621"/>
    </location>
</feature>
<comment type="caution">
    <text evidence="4">The sequence shown here is derived from an EMBL/GenBank/DDBJ whole genome shotgun (WGS) entry which is preliminary data.</text>
</comment>
<evidence type="ECO:0000256" key="1">
    <source>
        <dbReference type="SAM" id="Coils"/>
    </source>
</evidence>
<reference evidence="4 5" key="1">
    <citation type="submission" date="2017-05" db="EMBL/GenBank/DDBJ databases">
        <authorList>
            <person name="Varghese N."/>
            <person name="Submissions S."/>
        </authorList>
    </citation>
    <scope>NUCLEOTIDE SEQUENCE [LARGE SCALE GENOMIC DNA]</scope>
    <source>
        <strain evidence="4 5">DSM 29734</strain>
    </source>
</reference>
<dbReference type="Pfam" id="PF05170">
    <property type="entry name" value="AsmA"/>
    <property type="match status" value="2"/>
</dbReference>
<dbReference type="PANTHER" id="PTHR30441">
    <property type="entry name" value="DUF748 DOMAIN-CONTAINING PROTEIN"/>
    <property type="match status" value="1"/>
</dbReference>
<dbReference type="InterPro" id="IPR007844">
    <property type="entry name" value="AsmA"/>
</dbReference>
<feature type="compositionally biased region" description="Low complexity" evidence="2">
    <location>
        <begin position="145"/>
        <end position="154"/>
    </location>
</feature>
<keyword evidence="5" id="KW-1185">Reference proteome</keyword>
<dbReference type="RefSeq" id="WP_283425426.1">
    <property type="nucleotide sequence ID" value="NZ_FXTY01000002.1"/>
</dbReference>
<feature type="domain" description="AsmA" evidence="3">
    <location>
        <begin position="7"/>
        <end position="180"/>
    </location>
</feature>